<dbReference type="PROSITE" id="PS51257">
    <property type="entry name" value="PROKAR_LIPOPROTEIN"/>
    <property type="match status" value="1"/>
</dbReference>
<evidence type="ECO:0000256" key="2">
    <source>
        <dbReference type="SAM" id="SignalP"/>
    </source>
</evidence>
<dbReference type="NCBIfam" id="TIGR01363">
    <property type="entry name" value="strep_his_triad"/>
    <property type="match status" value="1"/>
</dbReference>
<dbReference type="InterPro" id="IPR006270">
    <property type="entry name" value="Strep_his_triad_rpt"/>
</dbReference>
<dbReference type="EMBL" id="JAAKFZ010000009">
    <property type="protein sequence ID" value="NGL84049.1"/>
    <property type="molecule type" value="Genomic_DNA"/>
</dbReference>
<keyword evidence="2" id="KW-0732">Signal</keyword>
<sequence length="856" mass="95884">MKQGKRLLPLVGLLLTCSLALTACQTHSQKGHSQEPKKHQKATKKKSKKGSKTTKKESIKKVPGIDVPTDDGFLLTSESQIERQTDTGIIVKHGDHKHFFFYSDLKGTKWAYLIPKDYKDAQPASNQAARSGSVVSTGHAGDGYVFNPADIVAEDAYGYTVRHGDHYHYILKSSLPSATINHIASTTPHFPSTPPSIHQQGGIPGIDFKTSDGFLFDGTNISGVTDTGILVKHGDHLHPISFEDLKNSKWAYLVDQYKSGQTKAPQGAYHDQIAYLAAGLKIDPSHIKQILTNDGQIGFEYPHEDHTHIIWLKDIDLSKPFETPEEQILKKKNDETFEQRKERLIKAFMDRFKVRREDISVEGNYMTISHGDHAHVYKIDPNLPDDPERNVKTESTNLEAETQLVYGPFYTENSSENLTRNGVYQKYHPEGIKNIKNFIHLVFSTNSQYGDIIVNGTKTKRVHYLVRKDLDWKDLNIKRPEVIKHEGQILNKGWNADLPTTGKMEREHQYFYIDFDRVKKQPTKAIYGPGDDVSDLDLDDYAPIWFTADDLKGGRLKLNGVTQKGFLYYVRGGITWKQAKEQGLIIPEPVPDPGYEFIEYRSEVDLTGKDESSKVGFNVTDFAKELNQNSGTQNENNKVRAERFFAAFGTTAPYIGPYIAANPDKPTDLEDINRHPNYYRHDPRKYVAIAFKAGEGGQLVSQAGKGKTAVYLVRRGFSLHTAGILPPSAQPEAGYKRDYTKPIISTEEYNKEVTKDTVYNVNFDKITSDGTSNSNQAESGNSGSWIDELLKPDEESVTNALNTDNKANWLDEFVAPVSDSDENDLLAPDPELVGKTPVSDKPASYFLGESKTASSA</sequence>
<accession>A0A6M1KMU9</accession>
<dbReference type="InterPro" id="IPR037228">
    <property type="entry name" value="PhtA_dom_sf"/>
</dbReference>
<feature type="signal peptide" evidence="2">
    <location>
        <begin position="1"/>
        <end position="22"/>
    </location>
</feature>
<dbReference type="InterPro" id="IPR023832">
    <property type="entry name" value="His_triad_protein"/>
</dbReference>
<dbReference type="Gene3D" id="3.10.50.90">
    <property type="match status" value="3"/>
</dbReference>
<feature type="compositionally biased region" description="Polar residues" evidence="1">
    <location>
        <begin position="768"/>
        <end position="784"/>
    </location>
</feature>
<organism evidence="3 4">
    <name type="scientific">Streptococcus equi subsp. ruminatorum</name>
    <dbReference type="NCBI Taxonomy" id="254358"/>
    <lineage>
        <taxon>Bacteria</taxon>
        <taxon>Bacillati</taxon>
        <taxon>Bacillota</taxon>
        <taxon>Bacilli</taxon>
        <taxon>Lactobacillales</taxon>
        <taxon>Streptococcaceae</taxon>
        <taxon>Streptococcus</taxon>
    </lineage>
</organism>
<feature type="compositionally biased region" description="Basic residues" evidence="1">
    <location>
        <begin position="38"/>
        <end position="53"/>
    </location>
</feature>
<evidence type="ECO:0000256" key="1">
    <source>
        <dbReference type="SAM" id="MobiDB-lite"/>
    </source>
</evidence>
<feature type="region of interest" description="Disordered" evidence="1">
    <location>
        <begin position="27"/>
        <end position="65"/>
    </location>
</feature>
<dbReference type="SUPFAM" id="SSF142887">
    <property type="entry name" value="PhtA domain-like"/>
    <property type="match status" value="3"/>
</dbReference>
<dbReference type="Proteomes" id="UP000479499">
    <property type="component" value="Unassembled WGS sequence"/>
</dbReference>
<dbReference type="AlphaFoldDB" id="A0A6M1KMU9"/>
<comment type="caution">
    <text evidence="3">The sequence shown here is derived from an EMBL/GenBank/DDBJ whole genome shotgun (WGS) entry which is preliminary data.</text>
</comment>
<protein>
    <submittedName>
        <fullName evidence="3">Pneumococcal-type histidine triad protein</fullName>
    </submittedName>
</protein>
<reference evidence="3 4" key="1">
    <citation type="submission" date="2020-02" db="EMBL/GenBank/DDBJ databases">
        <title>M-like protein SrM is not crucial to the virulence of a novel isolate of Streptococcus equi subsp. ruminatorum from Macaca mulatta.</title>
        <authorList>
            <person name="Guo G."/>
            <person name="Cheng L."/>
            <person name="Zhang W."/>
        </authorList>
    </citation>
    <scope>NUCLEOTIDE SEQUENCE [LARGE SCALE GENOMIC DNA]</scope>
    <source>
        <strain evidence="3 4">FJ1804</strain>
    </source>
</reference>
<feature type="chain" id="PRO_5039300814" evidence="2">
    <location>
        <begin position="23"/>
        <end position="856"/>
    </location>
</feature>
<evidence type="ECO:0000313" key="4">
    <source>
        <dbReference type="Proteomes" id="UP000479499"/>
    </source>
</evidence>
<feature type="region of interest" description="Disordered" evidence="1">
    <location>
        <begin position="818"/>
        <end position="856"/>
    </location>
</feature>
<dbReference type="Pfam" id="PF04270">
    <property type="entry name" value="Strep_his_triad"/>
    <property type="match status" value="5"/>
</dbReference>
<proteinExistence type="predicted"/>
<evidence type="ECO:0000313" key="3">
    <source>
        <dbReference type="EMBL" id="NGL84049.1"/>
    </source>
</evidence>
<name>A0A6M1KMU9_9STRE</name>
<dbReference type="RefSeq" id="WP_164335876.1">
    <property type="nucleotide sequence ID" value="NZ_JAAKFZ010000009.1"/>
</dbReference>
<feature type="region of interest" description="Disordered" evidence="1">
    <location>
        <begin position="765"/>
        <end position="786"/>
    </location>
</feature>
<gene>
    <name evidence="3" type="ORF">G5B50_04585</name>
</gene>